<comment type="caution">
    <text evidence="1">The sequence shown here is derived from an EMBL/GenBank/DDBJ whole genome shotgun (WGS) entry which is preliminary data.</text>
</comment>
<dbReference type="EMBL" id="VIWP01000024">
    <property type="protein sequence ID" value="TWF42221.1"/>
    <property type="molecule type" value="Genomic_DNA"/>
</dbReference>
<gene>
    <name evidence="1" type="ORF">FHW37_12426</name>
</gene>
<dbReference type="Proteomes" id="UP000320653">
    <property type="component" value="Unassembled WGS sequence"/>
</dbReference>
<reference evidence="1 2" key="1">
    <citation type="submission" date="2019-06" db="EMBL/GenBank/DDBJ databases">
        <title>Sorghum-associated microbial communities from plants grown in Nebraska, USA.</title>
        <authorList>
            <person name="Schachtman D."/>
        </authorList>
    </citation>
    <scope>NUCLEOTIDE SEQUENCE [LARGE SCALE GENOMIC DNA]</scope>
    <source>
        <strain evidence="1 2">1225</strain>
    </source>
</reference>
<evidence type="ECO:0000313" key="2">
    <source>
        <dbReference type="Proteomes" id="UP000320653"/>
    </source>
</evidence>
<evidence type="ECO:0000313" key="1">
    <source>
        <dbReference type="EMBL" id="TWF42221.1"/>
    </source>
</evidence>
<organism evidence="1 2">
    <name type="scientific">Neorhizobium alkalisoli</name>
    <dbReference type="NCBI Taxonomy" id="528178"/>
    <lineage>
        <taxon>Bacteria</taxon>
        <taxon>Pseudomonadati</taxon>
        <taxon>Pseudomonadota</taxon>
        <taxon>Alphaproteobacteria</taxon>
        <taxon>Hyphomicrobiales</taxon>
        <taxon>Rhizobiaceae</taxon>
        <taxon>Rhizobium/Agrobacterium group</taxon>
        <taxon>Neorhizobium</taxon>
    </lineage>
</organism>
<dbReference type="AlphaFoldDB" id="A0A561PVT5"/>
<keyword evidence="2" id="KW-1185">Reference proteome</keyword>
<protein>
    <submittedName>
        <fullName evidence="1">Uncharacterized protein</fullName>
    </submittedName>
</protein>
<sequence>MKWSARDLRLTRVQAVYLQQRNSSVHQAVTDRTEMILKSRGMLQWRPNKDGEYFLENSQKGEVALERWKGKGI</sequence>
<accession>A0A561PVT5</accession>
<proteinExistence type="predicted"/>
<name>A0A561PVT5_9HYPH</name>